<dbReference type="SUPFAM" id="SSF58038">
    <property type="entry name" value="SNARE fusion complex"/>
    <property type="match status" value="1"/>
</dbReference>
<dbReference type="PANTHER" id="PTHR21230:SF79">
    <property type="entry name" value="T-SNARE COILED-COIL HOMOLOGY DOMAIN-CONTAINING PROTEIN"/>
    <property type="match status" value="1"/>
</dbReference>
<dbReference type="GO" id="GO:0031201">
    <property type="term" value="C:SNARE complex"/>
    <property type="evidence" value="ECO:0007669"/>
    <property type="project" value="InterPro"/>
</dbReference>
<dbReference type="OrthoDB" id="19261at2759"/>
<evidence type="ECO:0000313" key="13">
    <source>
        <dbReference type="Proteomes" id="UP000316726"/>
    </source>
</evidence>
<dbReference type="GO" id="GO:0012507">
    <property type="term" value="C:ER to Golgi transport vesicle membrane"/>
    <property type="evidence" value="ECO:0007669"/>
    <property type="project" value="TreeGrafter"/>
</dbReference>
<dbReference type="EMBL" id="CP031036">
    <property type="protein sequence ID" value="QDZ20121.1"/>
    <property type="molecule type" value="Genomic_DNA"/>
</dbReference>
<evidence type="ECO:0000256" key="6">
    <source>
        <dbReference type="ARBA" id="ARBA00023054"/>
    </source>
</evidence>
<dbReference type="GO" id="GO:0031902">
    <property type="term" value="C:late endosome membrane"/>
    <property type="evidence" value="ECO:0007669"/>
    <property type="project" value="TreeGrafter"/>
</dbReference>
<dbReference type="Proteomes" id="UP000316726">
    <property type="component" value="Chromosome 3"/>
</dbReference>
<evidence type="ECO:0000313" key="12">
    <source>
        <dbReference type="EMBL" id="QDZ20121.1"/>
    </source>
</evidence>
<dbReference type="PROSITE" id="PS50192">
    <property type="entry name" value="T_SNARE"/>
    <property type="match status" value="1"/>
</dbReference>
<dbReference type="PANTHER" id="PTHR21230">
    <property type="entry name" value="VESICLE TRANSPORT V-SNARE PROTEIN VTI1-RELATED"/>
    <property type="match status" value="1"/>
</dbReference>
<feature type="compositionally biased region" description="Polar residues" evidence="9">
    <location>
        <begin position="121"/>
        <end position="138"/>
    </location>
</feature>
<dbReference type="GO" id="GO:0005484">
    <property type="term" value="F:SNAP receptor activity"/>
    <property type="evidence" value="ECO:0007669"/>
    <property type="project" value="InterPro"/>
</dbReference>
<keyword evidence="7 10" id="KW-0472">Membrane</keyword>
<dbReference type="Gene3D" id="1.20.5.110">
    <property type="match status" value="1"/>
</dbReference>
<feature type="coiled-coil region" evidence="8">
    <location>
        <begin position="4"/>
        <end position="58"/>
    </location>
</feature>
<evidence type="ECO:0000256" key="7">
    <source>
        <dbReference type="ARBA" id="ARBA00023136"/>
    </source>
</evidence>
<feature type="domain" description="T-SNARE coiled-coil homology" evidence="11">
    <location>
        <begin position="143"/>
        <end position="205"/>
    </location>
</feature>
<keyword evidence="4" id="KW-0653">Protein transport</keyword>
<dbReference type="GO" id="GO:0015031">
    <property type="term" value="P:protein transport"/>
    <property type="evidence" value="ECO:0007669"/>
    <property type="project" value="UniProtKB-KW"/>
</dbReference>
<evidence type="ECO:0000256" key="9">
    <source>
        <dbReference type="SAM" id="MobiDB-lite"/>
    </source>
</evidence>
<keyword evidence="13" id="KW-1185">Reference proteome</keyword>
<evidence type="ECO:0000259" key="11">
    <source>
        <dbReference type="PROSITE" id="PS50192"/>
    </source>
</evidence>
<accession>A0A5B8MIK2</accession>
<keyword evidence="2" id="KW-0813">Transport</keyword>
<keyword evidence="3 10" id="KW-0812">Transmembrane</keyword>
<protein>
    <submittedName>
        <fullName evidence="12">Vesicle transport v-SNARE protein</fullName>
    </submittedName>
</protein>
<feature type="compositionally biased region" description="Polar residues" evidence="9">
    <location>
        <begin position="96"/>
        <end position="107"/>
    </location>
</feature>
<dbReference type="SMART" id="SM00397">
    <property type="entry name" value="t_SNARE"/>
    <property type="match status" value="1"/>
</dbReference>
<keyword evidence="5 10" id="KW-1133">Transmembrane helix</keyword>
<feature type="transmembrane region" description="Helical" evidence="10">
    <location>
        <begin position="215"/>
        <end position="235"/>
    </location>
</feature>
<gene>
    <name evidence="12" type="ORF">A3770_03p26390</name>
</gene>
<dbReference type="InterPro" id="IPR044766">
    <property type="entry name" value="NPSN/SNAP25-like_N_SNARE"/>
</dbReference>
<evidence type="ECO:0000256" key="4">
    <source>
        <dbReference type="ARBA" id="ARBA00022927"/>
    </source>
</evidence>
<dbReference type="GO" id="GO:0005789">
    <property type="term" value="C:endoplasmic reticulum membrane"/>
    <property type="evidence" value="ECO:0007669"/>
    <property type="project" value="TreeGrafter"/>
</dbReference>
<feature type="region of interest" description="Disordered" evidence="9">
    <location>
        <begin position="96"/>
        <end position="142"/>
    </location>
</feature>
<organism evidence="12 13">
    <name type="scientific">Chloropicon primus</name>
    <dbReference type="NCBI Taxonomy" id="1764295"/>
    <lineage>
        <taxon>Eukaryota</taxon>
        <taxon>Viridiplantae</taxon>
        <taxon>Chlorophyta</taxon>
        <taxon>Chloropicophyceae</taxon>
        <taxon>Chloropicales</taxon>
        <taxon>Chloropicaceae</taxon>
        <taxon>Chloropicon</taxon>
    </lineage>
</organism>
<dbReference type="InterPro" id="IPR000727">
    <property type="entry name" value="T_SNARE_dom"/>
</dbReference>
<dbReference type="AlphaFoldDB" id="A0A5B8MIK2"/>
<evidence type="ECO:0000256" key="1">
    <source>
        <dbReference type="ARBA" id="ARBA00004211"/>
    </source>
</evidence>
<dbReference type="Gene3D" id="1.20.58.400">
    <property type="entry name" value="t-snare proteins"/>
    <property type="match status" value="1"/>
</dbReference>
<sequence length="267" mass="29664">MLESQEVEEKLNRLFKTLEQKFNKLDRLESSEDKRALLDEAQDGIAECKKLLREFEREARLEDMAPEILSQRKAGLVKEIQTFVGLKKLATSQLNRIRSQPSSSSGANPFDVESGAGGSAIDNSVNPMRGKNLTNNELIQKGRKMMDETDDSLMRSVRVLEQTKQVGIDTAAALQEQTATAERIVNKLDEIEFTLKKSGMLIRHLTRSVATDKCFQFLIGLIGVGVIVIVILNVMGKDKGAVQLPGEEGASPAAADARRFLQTHYFL</sequence>
<comment type="subcellular location">
    <subcellularLocation>
        <location evidence="1">Membrane</location>
        <topology evidence="1">Single-pass type IV membrane protein</topology>
    </subcellularLocation>
</comment>
<reference evidence="12 13" key="1">
    <citation type="submission" date="2018-07" db="EMBL/GenBank/DDBJ databases">
        <title>The complete nuclear genome of the prasinophyte Chloropicon primus (CCMP1205).</title>
        <authorList>
            <person name="Pombert J.-F."/>
            <person name="Otis C."/>
            <person name="Turmel M."/>
            <person name="Lemieux C."/>
        </authorList>
    </citation>
    <scope>NUCLEOTIDE SEQUENCE [LARGE SCALE GENOMIC DNA]</scope>
    <source>
        <strain evidence="12 13">CCMP1205</strain>
    </source>
</reference>
<evidence type="ECO:0000256" key="10">
    <source>
        <dbReference type="SAM" id="Phobius"/>
    </source>
</evidence>
<name>A0A5B8MIK2_9CHLO</name>
<evidence type="ECO:0000256" key="3">
    <source>
        <dbReference type="ARBA" id="ARBA00022692"/>
    </source>
</evidence>
<dbReference type="GO" id="GO:0000149">
    <property type="term" value="F:SNARE binding"/>
    <property type="evidence" value="ECO:0007669"/>
    <property type="project" value="TreeGrafter"/>
</dbReference>
<evidence type="ECO:0000256" key="5">
    <source>
        <dbReference type="ARBA" id="ARBA00022989"/>
    </source>
</evidence>
<dbReference type="CDD" id="cd15861">
    <property type="entry name" value="SNARE_SNAP25N_23N_29N_SEC9N"/>
    <property type="match status" value="1"/>
</dbReference>
<dbReference type="GO" id="GO:0005794">
    <property type="term" value="C:Golgi apparatus"/>
    <property type="evidence" value="ECO:0007669"/>
    <property type="project" value="TreeGrafter"/>
</dbReference>
<evidence type="ECO:0000256" key="2">
    <source>
        <dbReference type="ARBA" id="ARBA00022448"/>
    </source>
</evidence>
<evidence type="ECO:0000256" key="8">
    <source>
        <dbReference type="SAM" id="Coils"/>
    </source>
</evidence>
<dbReference type="GO" id="GO:0006906">
    <property type="term" value="P:vesicle fusion"/>
    <property type="evidence" value="ECO:0007669"/>
    <property type="project" value="TreeGrafter"/>
</dbReference>
<keyword evidence="6 8" id="KW-0175">Coiled coil</keyword>
<dbReference type="InterPro" id="IPR038407">
    <property type="entry name" value="v-SNARE_N_sf"/>
</dbReference>
<proteinExistence type="predicted"/>